<dbReference type="InterPro" id="IPR050087">
    <property type="entry name" value="AON_synthase_class-II"/>
</dbReference>
<comment type="cofactor">
    <cofactor evidence="1 14">
        <name>pyridoxal 5'-phosphate</name>
        <dbReference type="ChEBI" id="CHEBI:597326"/>
    </cofactor>
</comment>
<dbReference type="NCBIfam" id="TIGR01821">
    <property type="entry name" value="5aminolev_synth"/>
    <property type="match status" value="1"/>
</dbReference>
<accession>A0A3S4D0M4</accession>
<evidence type="ECO:0000256" key="9">
    <source>
        <dbReference type="ARBA" id="ARBA00023315"/>
    </source>
</evidence>
<evidence type="ECO:0000256" key="11">
    <source>
        <dbReference type="ARBA" id="ARBA00031945"/>
    </source>
</evidence>
<evidence type="ECO:0000259" key="16">
    <source>
        <dbReference type="Pfam" id="PF00155"/>
    </source>
</evidence>
<protein>
    <recommendedName>
        <fullName evidence="5 15">5-aminolevulinate synthase</fullName>
        <ecNumber evidence="5 15">2.3.1.37</ecNumber>
    </recommendedName>
    <alternativeName>
        <fullName evidence="10 15">5-aminolevulinic acid synthase</fullName>
    </alternativeName>
    <alternativeName>
        <fullName evidence="11 15">Delta-ALA synthase</fullName>
    </alternativeName>
    <alternativeName>
        <fullName evidence="12 15">Delta-aminolevulinate synthase</fullName>
    </alternativeName>
</protein>
<evidence type="ECO:0000256" key="6">
    <source>
        <dbReference type="ARBA" id="ARBA00022679"/>
    </source>
</evidence>
<dbReference type="PANTHER" id="PTHR13693">
    <property type="entry name" value="CLASS II AMINOTRANSFERASE/8-AMINO-7-OXONONANOATE SYNTHASE"/>
    <property type="match status" value="1"/>
</dbReference>
<sequence>MVLWSTCDNFNLSFASFDMYQRKTARDLTMIAPSQLCKGTPAMNYDAALDQAIGRLHEEGRYRTFIDIERTKGQFPQAVWTRPDGETQDITVWCGNDYLGMGQHSVVLEAMHEALDAVGAGSGGTRNISGTTVYHKRLEAELADLHGKEAALVFSSAYIANDATLSTLRKLFPGLIIYSDELNHASMIEGIKRFDGAKRIFRHNDVAHLRQLLAADDPALPKLIAFESIYSMDGDFGPIKAICDLADEFNALTYLDEVHAVGMYGPRGGGVAERDGLMDRIDIFNGTLGKAFGVFGGYIAGTAKMMDAIRSYAPGFIFTTSLPPAVAAGAAASIAFLKGAEGQHLRDAQQLHARILKMRLKSLGMPIIDHGSHIVPVHVGHPVHCKMLSDMLLRDYGIYVQPINFPTVPRGTERLRFTPSPVHAPRQIDHLVKAMDKLWSHCALNRQEMSA</sequence>
<dbReference type="InterPro" id="IPR015422">
    <property type="entry name" value="PyrdxlP-dep_Trfase_small"/>
</dbReference>
<keyword evidence="7 14" id="KW-0663">Pyridoxal phosphate</keyword>
<evidence type="ECO:0000256" key="7">
    <source>
        <dbReference type="ARBA" id="ARBA00022898"/>
    </source>
</evidence>
<evidence type="ECO:0000256" key="15">
    <source>
        <dbReference type="RuleBase" id="RU910713"/>
    </source>
</evidence>
<dbReference type="GO" id="GO:0030170">
    <property type="term" value="F:pyridoxal phosphate binding"/>
    <property type="evidence" value="ECO:0007669"/>
    <property type="project" value="UniProtKB-UniRule"/>
</dbReference>
<dbReference type="UniPathway" id="UPA00251">
    <property type="reaction ID" value="UER00375"/>
</dbReference>
<evidence type="ECO:0000313" key="18">
    <source>
        <dbReference type="Proteomes" id="UP000270743"/>
    </source>
</evidence>
<dbReference type="PROSITE" id="PS00599">
    <property type="entry name" value="AA_TRANSFER_CLASS_2"/>
    <property type="match status" value="1"/>
</dbReference>
<proteinExistence type="inferred from homology"/>
<dbReference type="CDD" id="cd06454">
    <property type="entry name" value="KBL_like"/>
    <property type="match status" value="1"/>
</dbReference>
<dbReference type="EC" id="2.3.1.37" evidence="5 15"/>
<keyword evidence="9 15" id="KW-0012">Acyltransferase</keyword>
<comment type="subunit">
    <text evidence="4">Homodimer.</text>
</comment>
<dbReference type="Gene3D" id="3.40.640.10">
    <property type="entry name" value="Type I PLP-dependent aspartate aminotransferase-like (Major domain)"/>
    <property type="match status" value="1"/>
</dbReference>
<evidence type="ECO:0000256" key="4">
    <source>
        <dbReference type="ARBA" id="ARBA00011738"/>
    </source>
</evidence>
<dbReference type="Gene3D" id="3.90.1150.10">
    <property type="entry name" value="Aspartate Aminotransferase, domain 1"/>
    <property type="match status" value="1"/>
</dbReference>
<dbReference type="FunFam" id="3.40.640.10:FF:000006">
    <property type="entry name" value="5-aminolevulinate synthase, mitochondrial"/>
    <property type="match status" value="1"/>
</dbReference>
<dbReference type="SUPFAM" id="SSF53383">
    <property type="entry name" value="PLP-dependent transferases"/>
    <property type="match status" value="1"/>
</dbReference>
<dbReference type="AlphaFoldDB" id="A0A3S4D0M4"/>
<keyword evidence="6 15" id="KW-0808">Transferase</keyword>
<dbReference type="GO" id="GO:0006782">
    <property type="term" value="P:protoporphyrinogen IX biosynthetic process"/>
    <property type="evidence" value="ECO:0007669"/>
    <property type="project" value="UniProtKB-UniRule"/>
</dbReference>
<reference evidence="17 18" key="1">
    <citation type="submission" date="2018-12" db="EMBL/GenBank/DDBJ databases">
        <authorList>
            <person name="Criscuolo A."/>
        </authorList>
    </citation>
    <scope>NUCLEOTIDE SEQUENCE [LARGE SCALE GENOMIC DNA]</scope>
    <source>
        <strain evidence="17">ACIP1116241</strain>
    </source>
</reference>
<evidence type="ECO:0000256" key="2">
    <source>
        <dbReference type="ARBA" id="ARBA00005029"/>
    </source>
</evidence>
<evidence type="ECO:0000313" key="17">
    <source>
        <dbReference type="EMBL" id="VDS09741.1"/>
    </source>
</evidence>
<dbReference type="PANTHER" id="PTHR13693:SF102">
    <property type="entry name" value="2-AMINO-3-KETOBUTYRATE COENZYME A LIGASE, MITOCHONDRIAL"/>
    <property type="match status" value="1"/>
</dbReference>
<evidence type="ECO:0000256" key="10">
    <source>
        <dbReference type="ARBA" id="ARBA00031691"/>
    </source>
</evidence>
<dbReference type="Pfam" id="PF00155">
    <property type="entry name" value="Aminotran_1_2"/>
    <property type="match status" value="1"/>
</dbReference>
<evidence type="ECO:0000256" key="3">
    <source>
        <dbReference type="ARBA" id="ARBA00008392"/>
    </source>
</evidence>
<name>A0A3S4D0M4_9RHOB</name>
<gene>
    <name evidence="17" type="primary">hemA</name>
    <name evidence="17" type="ORF">PARHAE_02948</name>
</gene>
<organism evidence="17 18">
    <name type="scientific">Paracoccus haematequi</name>
    <dbReference type="NCBI Taxonomy" id="2491866"/>
    <lineage>
        <taxon>Bacteria</taxon>
        <taxon>Pseudomonadati</taxon>
        <taxon>Pseudomonadota</taxon>
        <taxon>Alphaproteobacteria</taxon>
        <taxon>Rhodobacterales</taxon>
        <taxon>Paracoccaceae</taxon>
        <taxon>Paracoccus</taxon>
    </lineage>
</organism>
<evidence type="ECO:0000256" key="8">
    <source>
        <dbReference type="ARBA" id="ARBA00023133"/>
    </source>
</evidence>
<dbReference type="InterPro" id="IPR001917">
    <property type="entry name" value="Aminotrans_II_pyridoxalP_BS"/>
</dbReference>
<evidence type="ECO:0000256" key="14">
    <source>
        <dbReference type="RuleBase" id="RU003693"/>
    </source>
</evidence>
<dbReference type="InterPro" id="IPR004839">
    <property type="entry name" value="Aminotransferase_I/II_large"/>
</dbReference>
<dbReference type="Proteomes" id="UP000270743">
    <property type="component" value="Unassembled WGS sequence"/>
</dbReference>
<evidence type="ECO:0000256" key="13">
    <source>
        <dbReference type="ARBA" id="ARBA00047654"/>
    </source>
</evidence>
<dbReference type="InterPro" id="IPR015424">
    <property type="entry name" value="PyrdxlP-dep_Trfase"/>
</dbReference>
<comment type="pathway">
    <text evidence="2 15">Porphyrin-containing compound metabolism; protoporphyrin-IX biosynthesis; 5-aminolevulinate from glycine: step 1/1.</text>
</comment>
<evidence type="ECO:0000256" key="5">
    <source>
        <dbReference type="ARBA" id="ARBA00013257"/>
    </source>
</evidence>
<dbReference type="GO" id="GO:0003870">
    <property type="term" value="F:5-aminolevulinate synthase activity"/>
    <property type="evidence" value="ECO:0007669"/>
    <property type="project" value="UniProtKB-EC"/>
</dbReference>
<dbReference type="InterPro" id="IPR015421">
    <property type="entry name" value="PyrdxlP-dep_Trfase_major"/>
</dbReference>
<comment type="catalytic activity">
    <reaction evidence="13 15">
        <text>succinyl-CoA + glycine + H(+) = 5-aminolevulinate + CO2 + CoA</text>
        <dbReference type="Rhea" id="RHEA:12921"/>
        <dbReference type="ChEBI" id="CHEBI:15378"/>
        <dbReference type="ChEBI" id="CHEBI:16526"/>
        <dbReference type="ChEBI" id="CHEBI:57287"/>
        <dbReference type="ChEBI" id="CHEBI:57292"/>
        <dbReference type="ChEBI" id="CHEBI:57305"/>
        <dbReference type="ChEBI" id="CHEBI:356416"/>
        <dbReference type="EC" id="2.3.1.37"/>
    </reaction>
</comment>
<dbReference type="InterPro" id="IPR010961">
    <property type="entry name" value="4pyrrol_synth_NH2levulA_synth"/>
</dbReference>
<dbReference type="EMBL" id="UZWE01000041">
    <property type="protein sequence ID" value="VDS09741.1"/>
    <property type="molecule type" value="Genomic_DNA"/>
</dbReference>
<evidence type="ECO:0000256" key="12">
    <source>
        <dbReference type="ARBA" id="ARBA00032773"/>
    </source>
</evidence>
<comment type="similarity">
    <text evidence="3 14">Belongs to the class-II pyridoxal-phosphate-dependent aminotransferase family.</text>
</comment>
<keyword evidence="8 15" id="KW-0350">Heme biosynthesis</keyword>
<evidence type="ECO:0000256" key="1">
    <source>
        <dbReference type="ARBA" id="ARBA00001933"/>
    </source>
</evidence>
<feature type="domain" description="Aminotransferase class I/classII large" evidence="16">
    <location>
        <begin position="89"/>
        <end position="434"/>
    </location>
</feature>
<keyword evidence="18" id="KW-1185">Reference proteome</keyword>